<dbReference type="SUPFAM" id="SSF48537">
    <property type="entry name" value="Phospholipase C/P1 nuclease"/>
    <property type="match status" value="1"/>
</dbReference>
<evidence type="ECO:0008006" key="4">
    <source>
        <dbReference type="Google" id="ProtNLM"/>
    </source>
</evidence>
<protein>
    <recommendedName>
        <fullName evidence="4">Phospholipase C/D domain-containing protein</fullName>
    </recommendedName>
</protein>
<name>A0ABV4T5Y2_9EURY</name>
<evidence type="ECO:0000313" key="3">
    <source>
        <dbReference type="Proteomes" id="UP001571980"/>
    </source>
</evidence>
<dbReference type="Proteomes" id="UP001571980">
    <property type="component" value="Unassembled WGS sequence"/>
</dbReference>
<organism evidence="2 3">
    <name type="scientific">Pyrococcus kukulkanii</name>
    <dbReference type="NCBI Taxonomy" id="1609559"/>
    <lineage>
        <taxon>Archaea</taxon>
        <taxon>Methanobacteriati</taxon>
        <taxon>Methanobacteriota</taxon>
        <taxon>Thermococci</taxon>
        <taxon>Thermococcales</taxon>
        <taxon>Thermococcaceae</taxon>
        <taxon>Pyrococcus</taxon>
    </lineage>
</organism>
<keyword evidence="3" id="KW-1185">Reference proteome</keyword>
<gene>
    <name evidence="2" type="ORF">P8X34_10645</name>
</gene>
<evidence type="ECO:0000256" key="1">
    <source>
        <dbReference type="SAM" id="Phobius"/>
    </source>
</evidence>
<dbReference type="EMBL" id="JARRIG010000007">
    <property type="protein sequence ID" value="MFA4805183.1"/>
    <property type="molecule type" value="Genomic_DNA"/>
</dbReference>
<keyword evidence="1" id="KW-0812">Transmembrane</keyword>
<reference evidence="2 3" key="1">
    <citation type="submission" date="2023-03" db="EMBL/GenBank/DDBJ databases">
        <title>Speciation in Pyrococcus: adaptation to high temperature as a mechanism.</title>
        <authorList>
            <person name="Gu J."/>
        </authorList>
    </citation>
    <scope>NUCLEOTIDE SEQUENCE [LARGE SCALE GENOMIC DNA]</scope>
    <source>
        <strain evidence="2 3">LMOA34</strain>
    </source>
</reference>
<dbReference type="Gene3D" id="1.10.575.10">
    <property type="entry name" value="P1 Nuclease"/>
    <property type="match status" value="1"/>
</dbReference>
<keyword evidence="1" id="KW-1133">Transmembrane helix</keyword>
<evidence type="ECO:0000313" key="2">
    <source>
        <dbReference type="EMBL" id="MFA4805183.1"/>
    </source>
</evidence>
<keyword evidence="1" id="KW-0472">Membrane</keyword>
<dbReference type="InterPro" id="IPR008947">
    <property type="entry name" value="PLipase_C/P1_nuclease_dom_sf"/>
</dbReference>
<comment type="caution">
    <text evidence="2">The sequence shown here is derived from an EMBL/GenBank/DDBJ whole genome shotgun (WGS) entry which is preliminary data.</text>
</comment>
<accession>A0ABV4T5Y2</accession>
<sequence length="247" mass="28358">MVDLKWSVHGKITRLLTIKYGVPKNIADEIVEGSILPDKQPEYYYSGRKRYRVAHHSKMGLDRGISHLKTARKLYKKGNPKWTIHLGMALHYLQDYPVPITRKILKIFSIKDYEMHKKIEEEVEKLYVDVDNNVEKAKGKCVRLILKELARAKKGKTPKEVLDLATYYSALAMELVFNPKKCPDSGKILLRGFALRAVTISTALVMFYLAYIGSINPLYFLISLIPPVVIEAVDDDFKYALSEHFLV</sequence>
<proteinExistence type="predicted"/>
<feature type="transmembrane region" description="Helical" evidence="1">
    <location>
        <begin position="188"/>
        <end position="211"/>
    </location>
</feature>